<comment type="caution">
    <text evidence="1">The sequence shown here is derived from an EMBL/GenBank/DDBJ whole genome shotgun (WGS) entry which is preliminary data.</text>
</comment>
<evidence type="ECO:0000313" key="1">
    <source>
        <dbReference type="EMBL" id="PPQ98263.1"/>
    </source>
</evidence>
<dbReference type="OrthoDB" id="2634326at2759"/>
<dbReference type="InParanoid" id="A0A409Y5M1"/>
<dbReference type="EMBL" id="NHYE01001130">
    <property type="protein sequence ID" value="PPQ98263.1"/>
    <property type="molecule type" value="Genomic_DNA"/>
</dbReference>
<accession>A0A409Y5M1</accession>
<protein>
    <submittedName>
        <fullName evidence="1">Uncharacterized protein</fullName>
    </submittedName>
</protein>
<evidence type="ECO:0000313" key="2">
    <source>
        <dbReference type="Proteomes" id="UP000284706"/>
    </source>
</evidence>
<dbReference type="Proteomes" id="UP000284706">
    <property type="component" value="Unassembled WGS sequence"/>
</dbReference>
<gene>
    <name evidence="1" type="ORF">CVT26_003377</name>
</gene>
<keyword evidence="2" id="KW-1185">Reference proteome</keyword>
<proteinExistence type="predicted"/>
<organism evidence="1 2">
    <name type="scientific">Gymnopilus dilepis</name>
    <dbReference type="NCBI Taxonomy" id="231916"/>
    <lineage>
        <taxon>Eukaryota</taxon>
        <taxon>Fungi</taxon>
        <taxon>Dikarya</taxon>
        <taxon>Basidiomycota</taxon>
        <taxon>Agaricomycotina</taxon>
        <taxon>Agaricomycetes</taxon>
        <taxon>Agaricomycetidae</taxon>
        <taxon>Agaricales</taxon>
        <taxon>Agaricineae</taxon>
        <taxon>Hymenogastraceae</taxon>
        <taxon>Gymnopilus</taxon>
    </lineage>
</organism>
<dbReference type="AlphaFoldDB" id="A0A409Y5M1"/>
<dbReference type="STRING" id="231916.A0A409Y5M1"/>
<name>A0A409Y5M1_9AGAR</name>
<sequence length="753" mass="85972">MVSDVERMAYPFYCQTFFNYFGRAPSVPHSLSFDRRSYKDCYGWTRDSADFLVVETYERHDGPTWSASDAVALAELNLGMNYHVRGYHGVVGAPTTLAPGLVLQPAASNGRDINGNPIPLQSIISSPNVDTLPDLSVDEVEVRVRKDGRFYTSDFMLFPQWYFDEIPHLPYISVRPSKHQLDSHKYSYAWYDMKPADFLSEQGSALKDIGLLKPQIVSQLTVMRTNLEKEIKAFTDRNEYGYSANDYKDLMHSTYGMKNINTVLLHAPQSLNHTLISVCTFQRYFLESLAIFDYLRYWKRPENFVAKEPLPVRHDLMGIVTHRLSVAQDLYMKGIPVWLVRRPNDLPKNVNIRSAGRLVVPEHLVKDVLPGFDPVWDDIDMSPFRIRSVYRIKHPNLHLGHTSFRHRSMSVGPLSASALPTAPIIPLSDLDQSSIAFDHDKFKDTPGPYFPSVITPWLAALTQITPRARDLVQHTHFEILQGYAFLDPAIFSGDVEAKVVSKFVTLWLLVRSPWLERALTSNSQILQPFPKTQEWKYWLLHEIAPKLGLLSPPKSTSGGETSGGSTPQECHEMFGINLEYLTKPECLAWNSRVLIAFSEIERLGIEEIQYPIDIVQQVVWDLNEHNFRSELVALDHCIHPRVSMTRMVAEARNADLCDCFSQWSVINQSWPADDRGCLGAQEVADRWIYVEAFRKIVSTWPHPSASLLRSSEMVITGPNDPQLHKVEALAFPVYCQLFFRFFGRAPTIPRVRP</sequence>
<reference evidence="1 2" key="1">
    <citation type="journal article" date="2018" name="Evol. Lett.">
        <title>Horizontal gene cluster transfer increased hallucinogenic mushroom diversity.</title>
        <authorList>
            <person name="Reynolds H.T."/>
            <person name="Vijayakumar V."/>
            <person name="Gluck-Thaler E."/>
            <person name="Korotkin H.B."/>
            <person name="Matheny P.B."/>
            <person name="Slot J.C."/>
        </authorList>
    </citation>
    <scope>NUCLEOTIDE SEQUENCE [LARGE SCALE GENOMIC DNA]</scope>
    <source>
        <strain evidence="1 2">SRW20</strain>
    </source>
</reference>